<dbReference type="InterPro" id="IPR003425">
    <property type="entry name" value="CCB3/YggT"/>
</dbReference>
<keyword evidence="2" id="KW-1133">Transmembrane helix</keyword>
<evidence type="ECO:0008006" key="5">
    <source>
        <dbReference type="Google" id="ProtNLM"/>
    </source>
</evidence>
<keyword evidence="4" id="KW-1185">Reference proteome</keyword>
<dbReference type="AlphaFoldDB" id="A5GAM1"/>
<dbReference type="Pfam" id="PF02325">
    <property type="entry name" value="CCB3_YggT"/>
    <property type="match status" value="1"/>
</dbReference>
<keyword evidence="2" id="KW-0472">Membrane</keyword>
<comment type="similarity">
    <text evidence="1">Belongs to the YggT family.</text>
</comment>
<reference evidence="3 4" key="1">
    <citation type="submission" date="2007-05" db="EMBL/GenBank/DDBJ databases">
        <title>Complete sequence of Geobacter uraniireducens Rf4.</title>
        <authorList>
            <consortium name="US DOE Joint Genome Institute"/>
            <person name="Copeland A."/>
            <person name="Lucas S."/>
            <person name="Lapidus A."/>
            <person name="Barry K."/>
            <person name="Detter J.C."/>
            <person name="Glavina del Rio T."/>
            <person name="Hammon N."/>
            <person name="Israni S."/>
            <person name="Dalin E."/>
            <person name="Tice H."/>
            <person name="Pitluck S."/>
            <person name="Chertkov O."/>
            <person name="Brettin T."/>
            <person name="Bruce D."/>
            <person name="Han C."/>
            <person name="Schmutz J."/>
            <person name="Larimer F."/>
            <person name="Land M."/>
            <person name="Hauser L."/>
            <person name="Kyrpides N."/>
            <person name="Mikhailova N."/>
            <person name="Shelobolina E."/>
            <person name="Aklujkar M."/>
            <person name="Lovley D."/>
            <person name="Richardson P."/>
        </authorList>
    </citation>
    <scope>NUCLEOTIDE SEQUENCE [LARGE SCALE GENOMIC DNA]</scope>
    <source>
        <strain evidence="3 4">Rf4</strain>
    </source>
</reference>
<dbReference type="EMBL" id="CP000698">
    <property type="protein sequence ID" value="ABQ25369.1"/>
    <property type="molecule type" value="Genomic_DNA"/>
</dbReference>
<feature type="transmembrane region" description="Helical" evidence="2">
    <location>
        <begin position="70"/>
        <end position="91"/>
    </location>
</feature>
<sequence>MFILANFLNAVAYVLEFVLNIYMYIIIARAILSWVNPDPYNPIVNFLYRATDPVLYRVRRMLPDMGGLDLSPLIVLLIIFFLQKFLVNSIFELVSRMKFGLGVMP</sequence>
<protein>
    <recommendedName>
        <fullName evidence="5">YggT family protein</fullName>
    </recommendedName>
</protein>
<keyword evidence="2" id="KW-0812">Transmembrane</keyword>
<dbReference type="OrthoDB" id="47652at2"/>
<feature type="transmembrane region" description="Helical" evidence="2">
    <location>
        <begin position="7"/>
        <end position="32"/>
    </location>
</feature>
<dbReference type="KEGG" id="gur:Gura_1165"/>
<proteinExistence type="inferred from homology"/>
<evidence type="ECO:0000256" key="1">
    <source>
        <dbReference type="ARBA" id="ARBA00010894"/>
    </source>
</evidence>
<gene>
    <name evidence="3" type="ordered locus">Gura_1165</name>
</gene>
<evidence type="ECO:0000313" key="4">
    <source>
        <dbReference type="Proteomes" id="UP000006695"/>
    </source>
</evidence>
<dbReference type="STRING" id="351605.Gura_1165"/>
<accession>A5GAM1</accession>
<dbReference type="HOGENOM" id="CLU_136788_1_0_7"/>
<dbReference type="RefSeq" id="WP_011938091.1">
    <property type="nucleotide sequence ID" value="NC_009483.1"/>
</dbReference>
<dbReference type="PANTHER" id="PTHR33219">
    <property type="entry name" value="YLMG HOMOLOG PROTEIN 2, CHLOROPLASTIC"/>
    <property type="match status" value="1"/>
</dbReference>
<dbReference type="GO" id="GO:0016020">
    <property type="term" value="C:membrane"/>
    <property type="evidence" value="ECO:0007669"/>
    <property type="project" value="InterPro"/>
</dbReference>
<dbReference type="Proteomes" id="UP000006695">
    <property type="component" value="Chromosome"/>
</dbReference>
<dbReference type="PANTHER" id="PTHR33219:SF14">
    <property type="entry name" value="PROTEIN COFACTOR ASSEMBLY OF COMPLEX C SUBUNIT B CCB3, CHLOROPLASTIC-RELATED"/>
    <property type="match status" value="1"/>
</dbReference>
<organism evidence="3 4">
    <name type="scientific">Geotalea uraniireducens (strain Rf4)</name>
    <name type="common">Geobacter uraniireducens</name>
    <dbReference type="NCBI Taxonomy" id="351605"/>
    <lineage>
        <taxon>Bacteria</taxon>
        <taxon>Pseudomonadati</taxon>
        <taxon>Thermodesulfobacteriota</taxon>
        <taxon>Desulfuromonadia</taxon>
        <taxon>Geobacterales</taxon>
        <taxon>Geobacteraceae</taxon>
        <taxon>Geotalea</taxon>
    </lineage>
</organism>
<evidence type="ECO:0000313" key="3">
    <source>
        <dbReference type="EMBL" id="ABQ25369.1"/>
    </source>
</evidence>
<evidence type="ECO:0000256" key="2">
    <source>
        <dbReference type="SAM" id="Phobius"/>
    </source>
</evidence>
<name>A5GAM1_GEOUR</name>